<evidence type="ECO:0000313" key="2">
    <source>
        <dbReference type="Proteomes" id="UP001243330"/>
    </source>
</evidence>
<reference evidence="1" key="1">
    <citation type="submission" date="2023-01" db="EMBL/GenBank/DDBJ databases">
        <title>Colletotrichum chrysophilum M932 genome sequence.</title>
        <authorList>
            <person name="Baroncelli R."/>
        </authorList>
    </citation>
    <scope>NUCLEOTIDE SEQUENCE</scope>
    <source>
        <strain evidence="1">M932</strain>
    </source>
</reference>
<sequence length="161" mass="17490">MSTVCNVQLKLAAKYNSRLLNRQATADPTRLGMQTTTQPTAFEYQTKPAFASAELKVALEFGNAVQNSCFSGSCVSSHLSLEGTSWILQVRFLFPRRLAPTISDDFKPTAGGQTAAAANSHPADLLFNFPVEKGTDVLVKSPKPQAPFREPSFPTVALWLV</sequence>
<dbReference type="EMBL" id="JAQOWY010000162">
    <property type="protein sequence ID" value="KAK1848775.1"/>
    <property type="molecule type" value="Genomic_DNA"/>
</dbReference>
<keyword evidence="2" id="KW-1185">Reference proteome</keyword>
<accession>A0AAD9EHL1</accession>
<protein>
    <submittedName>
        <fullName evidence="1">Uncharacterized protein</fullName>
    </submittedName>
</protein>
<evidence type="ECO:0000313" key="1">
    <source>
        <dbReference type="EMBL" id="KAK1848775.1"/>
    </source>
</evidence>
<gene>
    <name evidence="1" type="ORF">CCHR01_08614</name>
</gene>
<comment type="caution">
    <text evidence="1">The sequence shown here is derived from an EMBL/GenBank/DDBJ whole genome shotgun (WGS) entry which is preliminary data.</text>
</comment>
<dbReference type="AlphaFoldDB" id="A0AAD9EHL1"/>
<organism evidence="1 2">
    <name type="scientific">Colletotrichum chrysophilum</name>
    <dbReference type="NCBI Taxonomy" id="1836956"/>
    <lineage>
        <taxon>Eukaryota</taxon>
        <taxon>Fungi</taxon>
        <taxon>Dikarya</taxon>
        <taxon>Ascomycota</taxon>
        <taxon>Pezizomycotina</taxon>
        <taxon>Sordariomycetes</taxon>
        <taxon>Hypocreomycetidae</taxon>
        <taxon>Glomerellales</taxon>
        <taxon>Glomerellaceae</taxon>
        <taxon>Colletotrichum</taxon>
        <taxon>Colletotrichum gloeosporioides species complex</taxon>
    </lineage>
</organism>
<proteinExistence type="predicted"/>
<name>A0AAD9EHL1_9PEZI</name>
<dbReference type="Proteomes" id="UP001243330">
    <property type="component" value="Unassembled WGS sequence"/>
</dbReference>